<evidence type="ECO:0000256" key="1">
    <source>
        <dbReference type="ARBA" id="ARBA00004651"/>
    </source>
</evidence>
<feature type="transmembrane region" description="Helical" evidence="8">
    <location>
        <begin position="165"/>
        <end position="187"/>
    </location>
</feature>
<evidence type="ECO:0000256" key="8">
    <source>
        <dbReference type="SAM" id="Phobius"/>
    </source>
</evidence>
<gene>
    <name evidence="9" type="ORF">OSCT_2942</name>
</gene>
<name>E1IHZ1_9CHLR</name>
<keyword evidence="5 8" id="KW-1133">Transmembrane helix</keyword>
<evidence type="ECO:0000256" key="7">
    <source>
        <dbReference type="ARBA" id="ARBA00024033"/>
    </source>
</evidence>
<evidence type="ECO:0000313" key="10">
    <source>
        <dbReference type="Proteomes" id="UP000054010"/>
    </source>
</evidence>
<dbReference type="InterPro" id="IPR018584">
    <property type="entry name" value="GT87"/>
</dbReference>
<dbReference type="Pfam" id="PF09594">
    <property type="entry name" value="GT87"/>
    <property type="match status" value="1"/>
</dbReference>
<dbReference type="GO" id="GO:0005886">
    <property type="term" value="C:plasma membrane"/>
    <property type="evidence" value="ECO:0007669"/>
    <property type="project" value="UniProtKB-SubCell"/>
</dbReference>
<keyword evidence="3" id="KW-0808">Transferase</keyword>
<evidence type="ECO:0000256" key="6">
    <source>
        <dbReference type="ARBA" id="ARBA00023136"/>
    </source>
</evidence>
<evidence type="ECO:0000256" key="3">
    <source>
        <dbReference type="ARBA" id="ARBA00022679"/>
    </source>
</evidence>
<accession>E1IHZ1</accession>
<keyword evidence="2" id="KW-1003">Cell membrane</keyword>
<dbReference type="HOGENOM" id="CLU_871086_0_0_0"/>
<feature type="transmembrane region" description="Helical" evidence="8">
    <location>
        <begin position="130"/>
        <end position="153"/>
    </location>
</feature>
<feature type="transmembrane region" description="Helical" evidence="8">
    <location>
        <begin position="207"/>
        <end position="224"/>
    </location>
</feature>
<dbReference type="Proteomes" id="UP000054010">
    <property type="component" value="Unassembled WGS sequence"/>
</dbReference>
<feature type="transmembrane region" description="Helical" evidence="8">
    <location>
        <begin position="290"/>
        <end position="310"/>
    </location>
</feature>
<comment type="similarity">
    <text evidence="7">Belongs to the glycosyltransferase 87 family.</text>
</comment>
<organism evidence="9 10">
    <name type="scientific">Oscillochloris trichoides DG-6</name>
    <dbReference type="NCBI Taxonomy" id="765420"/>
    <lineage>
        <taxon>Bacteria</taxon>
        <taxon>Bacillati</taxon>
        <taxon>Chloroflexota</taxon>
        <taxon>Chloroflexia</taxon>
        <taxon>Chloroflexales</taxon>
        <taxon>Chloroflexineae</taxon>
        <taxon>Oscillochloridaceae</taxon>
        <taxon>Oscillochloris</taxon>
    </lineage>
</organism>
<dbReference type="AlphaFoldDB" id="E1IHZ1"/>
<evidence type="ECO:0000256" key="5">
    <source>
        <dbReference type="ARBA" id="ARBA00022989"/>
    </source>
</evidence>
<reference evidence="9 10" key="1">
    <citation type="journal article" date="2011" name="J. Bacteriol.">
        <title>Draft genome sequence of the anoxygenic filamentous phototrophic bacterium Oscillochloris trichoides subsp. DG-6.</title>
        <authorList>
            <person name="Kuznetsov B.B."/>
            <person name="Ivanovsky R.N."/>
            <person name="Keppen O.I."/>
            <person name="Sukhacheva M.V."/>
            <person name="Bumazhkin B.K."/>
            <person name="Patutina E.O."/>
            <person name="Beletsky A.V."/>
            <person name="Mardanov A.V."/>
            <person name="Baslerov R.V."/>
            <person name="Panteleeva A.N."/>
            <person name="Kolganova T.V."/>
            <person name="Ravin N.V."/>
            <person name="Skryabin K.G."/>
        </authorList>
    </citation>
    <scope>NUCLEOTIDE SEQUENCE [LARGE SCALE GENOMIC DNA]</scope>
    <source>
        <strain evidence="9 10">DG-6</strain>
    </source>
</reference>
<evidence type="ECO:0000256" key="4">
    <source>
        <dbReference type="ARBA" id="ARBA00022692"/>
    </source>
</evidence>
<evidence type="ECO:0000256" key="2">
    <source>
        <dbReference type="ARBA" id="ARBA00022475"/>
    </source>
</evidence>
<proteinExistence type="inferred from homology"/>
<keyword evidence="4 8" id="KW-0812">Transmembrane</keyword>
<dbReference type="EMBL" id="ADVR01000121">
    <property type="protein sequence ID" value="EFO79196.1"/>
    <property type="molecule type" value="Genomic_DNA"/>
</dbReference>
<feature type="transmembrane region" description="Helical" evidence="8">
    <location>
        <begin position="236"/>
        <end position="259"/>
    </location>
</feature>
<evidence type="ECO:0000313" key="9">
    <source>
        <dbReference type="EMBL" id="EFO79196.1"/>
    </source>
</evidence>
<dbReference type="OrthoDB" id="151994at2"/>
<evidence type="ECO:0008006" key="11">
    <source>
        <dbReference type="Google" id="ProtNLM"/>
    </source>
</evidence>
<dbReference type="GO" id="GO:0016758">
    <property type="term" value="F:hexosyltransferase activity"/>
    <property type="evidence" value="ECO:0007669"/>
    <property type="project" value="InterPro"/>
</dbReference>
<dbReference type="STRING" id="765420.OSCT_2942"/>
<keyword evidence="10" id="KW-1185">Reference proteome</keyword>
<comment type="caution">
    <text evidence="9">The sequence shown here is derived from an EMBL/GenBank/DDBJ whole genome shotgun (WGS) entry which is preliminary data.</text>
</comment>
<sequence>MEQIFADWRSLMVGIQLWLEGANPYASYPHPVFPGRMVNAGWYAYPPPTLILFTPLALMPWPLSSLILLLASIIPFERWTRHTSDRTGLPWLLLWLPLAQGLWIGQTTLLALVALLWGERAARERQDVRAAILLALALLKPQVGILPIAWLLLEALWQRRWRLPIAFVLINLGLWGGTALIAGPQIYLQWLGGLDNYDQFLPNRPLLFPPFGMILGALAVWLWHRRGRGDLFGLTLLLNTLIYPLSVVYSASALALIVIRWNPRWPWYPLILSWLIPMLFPLAQRTPDSIAGMTQAIIVTALLTALLPQLPWPWPKRSEEVK</sequence>
<feature type="transmembrane region" description="Helical" evidence="8">
    <location>
        <begin position="92"/>
        <end position="118"/>
    </location>
</feature>
<dbReference type="eggNOG" id="ENOG5033B3J">
    <property type="taxonomic scope" value="Bacteria"/>
</dbReference>
<feature type="transmembrane region" description="Helical" evidence="8">
    <location>
        <begin position="265"/>
        <end position="283"/>
    </location>
</feature>
<feature type="transmembrane region" description="Helical" evidence="8">
    <location>
        <begin position="50"/>
        <end position="71"/>
    </location>
</feature>
<keyword evidence="6 8" id="KW-0472">Membrane</keyword>
<protein>
    <recommendedName>
        <fullName evidence="11">DUF2029 domain-containing protein</fullName>
    </recommendedName>
</protein>
<comment type="subcellular location">
    <subcellularLocation>
        <location evidence="1">Cell membrane</location>
        <topology evidence="1">Multi-pass membrane protein</topology>
    </subcellularLocation>
</comment>